<sequence length="113" mass="13086">MENDKIKLNELIENPEQYFVLLKPSLEARDDNHTIELKVEGYRDLFCILSDLLQTTRLAVDGIELSTVSTVNIERYIGSLLRIIEMLIPLEEAELLDILYRKHLNENNNNASN</sequence>
<dbReference type="AlphaFoldDB" id="A0A4R5ASE7"/>
<name>A0A4R5ASE7_9FLAO</name>
<dbReference type="Proteomes" id="UP000295278">
    <property type="component" value="Unassembled WGS sequence"/>
</dbReference>
<dbReference type="EMBL" id="SMFM01000007">
    <property type="protein sequence ID" value="TDD74850.1"/>
    <property type="molecule type" value="Genomic_DNA"/>
</dbReference>
<evidence type="ECO:0000313" key="2">
    <source>
        <dbReference type="Proteomes" id="UP000295278"/>
    </source>
</evidence>
<organism evidence="1 2">
    <name type="scientific">Flavobacterium caseinilyticum</name>
    <dbReference type="NCBI Taxonomy" id="2541732"/>
    <lineage>
        <taxon>Bacteria</taxon>
        <taxon>Pseudomonadati</taxon>
        <taxon>Bacteroidota</taxon>
        <taxon>Flavobacteriia</taxon>
        <taxon>Flavobacteriales</taxon>
        <taxon>Flavobacteriaceae</taxon>
        <taxon>Flavobacterium</taxon>
    </lineage>
</organism>
<evidence type="ECO:0000313" key="1">
    <source>
        <dbReference type="EMBL" id="TDD74850.1"/>
    </source>
</evidence>
<protein>
    <submittedName>
        <fullName evidence="1">Uncharacterized protein</fullName>
    </submittedName>
</protein>
<dbReference type="OrthoDB" id="1446962at2"/>
<accession>A0A4R5ASE7</accession>
<dbReference type="RefSeq" id="WP_131910233.1">
    <property type="nucleotide sequence ID" value="NZ_SMFM01000007.1"/>
</dbReference>
<reference evidence="1 2" key="1">
    <citation type="submission" date="2019-03" db="EMBL/GenBank/DDBJ databases">
        <title>Flavobacterium AT-3-2 sp. nov., isolated from arctic soil.</title>
        <authorList>
            <person name="Chaudhary D.K."/>
        </authorList>
    </citation>
    <scope>NUCLEOTIDE SEQUENCE [LARGE SCALE GENOMIC DNA]</scope>
    <source>
        <strain evidence="1 2">AT-3-2</strain>
    </source>
</reference>
<gene>
    <name evidence="1" type="ORF">E0F89_13135</name>
</gene>
<comment type="caution">
    <text evidence="1">The sequence shown here is derived from an EMBL/GenBank/DDBJ whole genome shotgun (WGS) entry which is preliminary data.</text>
</comment>
<proteinExistence type="predicted"/>
<keyword evidence="2" id="KW-1185">Reference proteome</keyword>